<sequence length="611" mass="66415">MASNRRSLPTSPYWHAARDDHASQNVSPLLPSAPSYISPLQGVADSRQQPLQSPPTRPSLLRLTLSAILHYVLLILPIIAAILVAHYEVIHIRLDSSIPTGLITGIMTLCIALGMWLMKRWTETLFGPSFAAILRYSLPASSLTFPVGAGLGSLMLSTRKVKLPFWLRLHLIVNGWMLSMLGGIGGSLTLAQLTWVPYLDRAPATGQSVIDFARDMVEQMVKDQKDYGLQGVSDVIRYNLRVAFDRQNITSPPPVILAQQGFGGELAAATVPLVHAVEYNIACREDNAYVIRTHNDLQNRQALYGALPTRSRRLGMQLVEMEGVVKPNRTGWGWPEPPTSKPATGVVIFYGHVSDYIRNPETFPPNSTMVLRPDGDLWYDDTTSGGPDIYQFHLWASVCDITFLNTEGSLSTDRGVPTYTSLRPIDSTTGRMALLGTAVASDTSALINSNIPADEYNSTSARAELAKLNIVGVASSMAEAYTVMHNRPQPLALASVVGKDALLLSLRTTYLWTLLIFPVMLFIGVPAVVMALGVQSETGLRFKTWLSWLVVGVGSGVGELVGEEEDDEGVVRLVGRDTVIGFRKGVRVGEEVGSGSAEEGVKGGRVVDVIV</sequence>
<keyword evidence="4" id="KW-1185">Reference proteome</keyword>
<feature type="transmembrane region" description="Helical" evidence="2">
    <location>
        <begin position="510"/>
        <end position="534"/>
    </location>
</feature>
<feature type="region of interest" description="Disordered" evidence="1">
    <location>
        <begin position="1"/>
        <end position="30"/>
    </location>
</feature>
<protein>
    <submittedName>
        <fullName evidence="3">Uncharacterized protein</fullName>
    </submittedName>
</protein>
<keyword evidence="2" id="KW-0472">Membrane</keyword>
<reference evidence="3" key="1">
    <citation type="submission" date="2020-05" db="EMBL/GenBank/DDBJ databases">
        <title>Phylogenomic resolution of chytrid fungi.</title>
        <authorList>
            <person name="Stajich J.E."/>
            <person name="Amses K."/>
            <person name="Simmons R."/>
            <person name="Seto K."/>
            <person name="Myers J."/>
            <person name="Bonds A."/>
            <person name="Quandt C.A."/>
            <person name="Barry K."/>
            <person name="Liu P."/>
            <person name="Grigoriev I."/>
            <person name="Longcore J.E."/>
            <person name="James T.Y."/>
        </authorList>
    </citation>
    <scope>NUCLEOTIDE SEQUENCE</scope>
    <source>
        <strain evidence="3">JEL0318</strain>
    </source>
</reference>
<feature type="transmembrane region" description="Helical" evidence="2">
    <location>
        <begin position="138"/>
        <end position="157"/>
    </location>
</feature>
<dbReference type="EMBL" id="JADGJD010000028">
    <property type="protein sequence ID" value="KAJ3056575.1"/>
    <property type="molecule type" value="Genomic_DNA"/>
</dbReference>
<dbReference type="AlphaFoldDB" id="A0AAD5SQX8"/>
<evidence type="ECO:0000313" key="4">
    <source>
        <dbReference type="Proteomes" id="UP001212841"/>
    </source>
</evidence>
<organism evidence="3 4">
    <name type="scientific">Rhizophlyctis rosea</name>
    <dbReference type="NCBI Taxonomy" id="64517"/>
    <lineage>
        <taxon>Eukaryota</taxon>
        <taxon>Fungi</taxon>
        <taxon>Fungi incertae sedis</taxon>
        <taxon>Chytridiomycota</taxon>
        <taxon>Chytridiomycota incertae sedis</taxon>
        <taxon>Chytridiomycetes</taxon>
        <taxon>Rhizophlyctidales</taxon>
        <taxon>Rhizophlyctidaceae</taxon>
        <taxon>Rhizophlyctis</taxon>
    </lineage>
</organism>
<evidence type="ECO:0000256" key="1">
    <source>
        <dbReference type="SAM" id="MobiDB-lite"/>
    </source>
</evidence>
<evidence type="ECO:0000313" key="3">
    <source>
        <dbReference type="EMBL" id="KAJ3056575.1"/>
    </source>
</evidence>
<keyword evidence="2" id="KW-1133">Transmembrane helix</keyword>
<name>A0AAD5SQX8_9FUNG</name>
<feature type="transmembrane region" description="Helical" evidence="2">
    <location>
        <begin position="169"/>
        <end position="195"/>
    </location>
</feature>
<comment type="caution">
    <text evidence="3">The sequence shown here is derived from an EMBL/GenBank/DDBJ whole genome shotgun (WGS) entry which is preliminary data.</text>
</comment>
<keyword evidence="2" id="KW-0812">Transmembrane</keyword>
<feature type="transmembrane region" description="Helical" evidence="2">
    <location>
        <begin position="60"/>
        <end position="85"/>
    </location>
</feature>
<feature type="compositionally biased region" description="Polar residues" evidence="1">
    <location>
        <begin position="1"/>
        <end position="10"/>
    </location>
</feature>
<feature type="transmembrane region" description="Helical" evidence="2">
    <location>
        <begin position="97"/>
        <end position="118"/>
    </location>
</feature>
<proteinExistence type="predicted"/>
<dbReference type="Proteomes" id="UP001212841">
    <property type="component" value="Unassembled WGS sequence"/>
</dbReference>
<evidence type="ECO:0000256" key="2">
    <source>
        <dbReference type="SAM" id="Phobius"/>
    </source>
</evidence>
<accession>A0AAD5SQX8</accession>
<gene>
    <name evidence="3" type="ORF">HK097_005972</name>
</gene>